<dbReference type="EMBL" id="BFAA01000587">
    <property type="protein sequence ID" value="GCB73104.1"/>
    <property type="molecule type" value="Genomic_DNA"/>
</dbReference>
<dbReference type="Proteomes" id="UP000288216">
    <property type="component" value="Unassembled WGS sequence"/>
</dbReference>
<dbReference type="InterPro" id="IPR003137">
    <property type="entry name" value="PA_domain"/>
</dbReference>
<accession>A0A401PJ03</accession>
<dbReference type="AlphaFoldDB" id="A0A401PJ03"/>
<reference evidence="7 8" key="1">
    <citation type="journal article" date="2018" name="Nat. Ecol. Evol.">
        <title>Shark genomes provide insights into elasmobranch evolution and the origin of vertebrates.</title>
        <authorList>
            <person name="Hara Y"/>
            <person name="Yamaguchi K"/>
            <person name="Onimaru K"/>
            <person name="Kadota M"/>
            <person name="Koyanagi M"/>
            <person name="Keeley SD"/>
            <person name="Tatsumi K"/>
            <person name="Tanaka K"/>
            <person name="Motone F"/>
            <person name="Kageyama Y"/>
            <person name="Nozu R"/>
            <person name="Adachi N"/>
            <person name="Nishimura O"/>
            <person name="Nakagawa R"/>
            <person name="Tanegashima C"/>
            <person name="Kiyatake I"/>
            <person name="Matsumoto R"/>
            <person name="Murakumo K"/>
            <person name="Nishida K"/>
            <person name="Terakita A"/>
            <person name="Kuratani S"/>
            <person name="Sato K"/>
            <person name="Hyodo S Kuraku.S."/>
        </authorList>
    </citation>
    <scope>NUCLEOTIDE SEQUENCE [LARGE SCALE GENOMIC DNA]</scope>
</reference>
<keyword evidence="3" id="KW-0812">Transmembrane</keyword>
<comment type="similarity">
    <text evidence="2">Belongs to the peptidase M28 family. M28B subfamily.</text>
</comment>
<name>A0A401PJ03_SCYTO</name>
<dbReference type="GO" id="GO:0004180">
    <property type="term" value="F:carboxypeptidase activity"/>
    <property type="evidence" value="ECO:0007669"/>
    <property type="project" value="TreeGrafter"/>
</dbReference>
<keyword evidence="3" id="KW-0472">Membrane</keyword>
<dbReference type="InterPro" id="IPR046450">
    <property type="entry name" value="PA_dom_sf"/>
</dbReference>
<organism evidence="7 8">
    <name type="scientific">Scyliorhinus torazame</name>
    <name type="common">Cloudy catshark</name>
    <name type="synonym">Catulus torazame</name>
    <dbReference type="NCBI Taxonomy" id="75743"/>
    <lineage>
        <taxon>Eukaryota</taxon>
        <taxon>Metazoa</taxon>
        <taxon>Chordata</taxon>
        <taxon>Craniata</taxon>
        <taxon>Vertebrata</taxon>
        <taxon>Chondrichthyes</taxon>
        <taxon>Elasmobranchii</taxon>
        <taxon>Galeomorphii</taxon>
        <taxon>Galeoidea</taxon>
        <taxon>Carcharhiniformes</taxon>
        <taxon>Scyliorhinidae</taxon>
        <taxon>Scyliorhinus</taxon>
    </lineage>
</organism>
<dbReference type="Gene3D" id="3.40.630.10">
    <property type="entry name" value="Zn peptidases"/>
    <property type="match status" value="1"/>
</dbReference>
<feature type="non-terminal residue" evidence="7">
    <location>
        <position position="1"/>
    </location>
</feature>
<dbReference type="SUPFAM" id="SSF47672">
    <property type="entry name" value="Transferrin receptor-like dimerisation domain"/>
    <property type="match status" value="1"/>
</dbReference>
<evidence type="ECO:0000259" key="5">
    <source>
        <dbReference type="Pfam" id="PF04253"/>
    </source>
</evidence>
<protein>
    <submittedName>
        <fullName evidence="7">Uncharacterized protein</fullName>
    </submittedName>
</protein>
<evidence type="ECO:0000259" key="4">
    <source>
        <dbReference type="Pfam" id="PF02225"/>
    </source>
</evidence>
<dbReference type="SUPFAM" id="SSF52025">
    <property type="entry name" value="PA domain"/>
    <property type="match status" value="1"/>
</dbReference>
<dbReference type="FunFam" id="1.20.930.40:FF:000002">
    <property type="entry name" value="Transferrin receptor protein 1"/>
    <property type="match status" value="1"/>
</dbReference>
<sequence>TDGRSLARSVRKLGGTELSQFHHNSTMDRARVAISSLFGAEARSYTRFSLTRRTDGDGSRVEMKLAEAENDEEMGDGMADGMETQIEKPQNNYKPLGYLMAVILFVLIGFLVGYLAFRGQTPRKARPFPDPITEPSLEYNDEDEMTETFSSLYFSDLKKMLQDNLGSSDLVSTIRKVSETDNRGTGSTGDLTITQVIRQELLKTLGQHNVWFDTHYVSLQINGKSPSRVLLVGGGSDDDVVPGQRNSQVYCPYSATGNFTGKLVYANYGTEVDFEYLSSRNVLVNDSVVIVRAGKINFAEKVSNAEKRKAGGVLIYPDPKDYDLNEDVAMFGHVHLGLGDPRTPGFPSFNHTQFPPTKSSGLPGILAHSISAKAAIYLLGKMRGADVSIWNSAASKSGPGFANDDGQVMMEVNNVETVRELHNVFGVVKGFEEPDHYVVIGAQRDSYGPGAAESGVGTAILLELARDFSKMVEDGFRPKRSIIFASWSGGSFGTIGATEWLEGYFSVLHLKICAYFSLDRAVLVLLQTVKSPSSPEQTIYKRAKSGVADWLEATLQPMPMDTSVYAFLAVGGIPAIGLSFTGDKNYPCNTEVDTLNTLNKFTNNKLEVVGRTVAEVIGIAVIKLISHHQLPLDFQKYANELLVYTTQIQNYASELKERGLTTQWLFSARGDLIRAANNLKTEIETSDMNNVLLCRAYNNRIMRVEYNFLSPYVSIKSCPYRHLLYGKGNHTLAGIVEQLKLLRVNPDLVDFNMTRNDLAFATWTIQGAANALGGEVWTSSNEF</sequence>
<feature type="domain" description="Peptidase M28" evidence="6">
    <location>
        <begin position="423"/>
        <end position="605"/>
    </location>
</feature>
<dbReference type="PANTHER" id="PTHR10404:SF46">
    <property type="entry name" value="VACUOLAR PROTEIN SORTING-ASSOCIATED PROTEIN 70"/>
    <property type="match status" value="1"/>
</dbReference>
<feature type="domain" description="Transferrin receptor-like dimerisation" evidence="5">
    <location>
        <begin position="661"/>
        <end position="772"/>
    </location>
</feature>
<dbReference type="STRING" id="75743.A0A401PJ03"/>
<evidence type="ECO:0000313" key="7">
    <source>
        <dbReference type="EMBL" id="GCB73104.1"/>
    </source>
</evidence>
<feature type="domain" description="PA" evidence="4">
    <location>
        <begin position="260"/>
        <end position="323"/>
    </location>
</feature>
<dbReference type="Pfam" id="PF02225">
    <property type="entry name" value="PA"/>
    <property type="match status" value="1"/>
</dbReference>
<dbReference type="Gene3D" id="1.20.930.40">
    <property type="entry name" value="Transferrin receptor-like, dimerisation domain"/>
    <property type="match status" value="1"/>
</dbReference>
<dbReference type="GO" id="GO:0005886">
    <property type="term" value="C:plasma membrane"/>
    <property type="evidence" value="ECO:0007669"/>
    <property type="project" value="UniProtKB-SubCell"/>
</dbReference>
<dbReference type="InterPro" id="IPR007365">
    <property type="entry name" value="TFR-like_dimer_dom"/>
</dbReference>
<dbReference type="SUPFAM" id="SSF53187">
    <property type="entry name" value="Zn-dependent exopeptidases"/>
    <property type="match status" value="1"/>
</dbReference>
<dbReference type="PANTHER" id="PTHR10404">
    <property type="entry name" value="N-ACETYLATED-ALPHA-LINKED ACIDIC DIPEPTIDASE"/>
    <property type="match status" value="1"/>
</dbReference>
<evidence type="ECO:0000256" key="3">
    <source>
        <dbReference type="SAM" id="Phobius"/>
    </source>
</evidence>
<gene>
    <name evidence="7" type="ORF">scyTo_0002351</name>
</gene>
<dbReference type="FunFam" id="3.40.630.10:FF:000101">
    <property type="entry name" value="N-acetylated alpha-linked acidic dipeptidase like 1"/>
    <property type="match status" value="1"/>
</dbReference>
<dbReference type="Pfam" id="PF04389">
    <property type="entry name" value="Peptidase_M28"/>
    <property type="match status" value="1"/>
</dbReference>
<evidence type="ECO:0000313" key="8">
    <source>
        <dbReference type="Proteomes" id="UP000288216"/>
    </source>
</evidence>
<dbReference type="OMA" id="MTRNDLA"/>
<evidence type="ECO:0000259" key="6">
    <source>
        <dbReference type="Pfam" id="PF04389"/>
    </source>
</evidence>
<keyword evidence="8" id="KW-1185">Reference proteome</keyword>
<dbReference type="InterPro" id="IPR036757">
    <property type="entry name" value="TFR-like_dimer_dom_sf"/>
</dbReference>
<proteinExistence type="inferred from homology"/>
<evidence type="ECO:0000256" key="1">
    <source>
        <dbReference type="ARBA" id="ARBA00004401"/>
    </source>
</evidence>
<dbReference type="Pfam" id="PF04253">
    <property type="entry name" value="TFR_dimer"/>
    <property type="match status" value="1"/>
</dbReference>
<dbReference type="InterPro" id="IPR007484">
    <property type="entry name" value="Peptidase_M28"/>
</dbReference>
<evidence type="ECO:0000256" key="2">
    <source>
        <dbReference type="ARBA" id="ARBA00005634"/>
    </source>
</evidence>
<comment type="subcellular location">
    <subcellularLocation>
        <location evidence="1">Cell membrane</location>
        <topology evidence="1">Single-pass type II membrane protein</topology>
    </subcellularLocation>
</comment>
<dbReference type="InterPro" id="IPR039373">
    <property type="entry name" value="Peptidase_M28B"/>
</dbReference>
<keyword evidence="3" id="KW-1133">Transmembrane helix</keyword>
<dbReference type="OrthoDB" id="5841748at2759"/>
<feature type="transmembrane region" description="Helical" evidence="3">
    <location>
        <begin position="96"/>
        <end position="117"/>
    </location>
</feature>
<dbReference type="Gene3D" id="3.50.30.30">
    <property type="match status" value="1"/>
</dbReference>
<comment type="caution">
    <text evidence="7">The sequence shown here is derived from an EMBL/GenBank/DDBJ whole genome shotgun (WGS) entry which is preliminary data.</text>
</comment>